<dbReference type="Gene3D" id="3.80.20.20">
    <property type="entry name" value="Receptor L-domain"/>
    <property type="match status" value="1"/>
</dbReference>
<evidence type="ECO:0000313" key="4">
    <source>
        <dbReference type="Proteomes" id="UP000001357"/>
    </source>
</evidence>
<organism evidence="3 4">
    <name type="scientific">Monosiga brevicollis</name>
    <name type="common">Choanoflagellate</name>
    <dbReference type="NCBI Taxonomy" id="81824"/>
    <lineage>
        <taxon>Eukaryota</taxon>
        <taxon>Choanoflagellata</taxon>
        <taxon>Craspedida</taxon>
        <taxon>Salpingoecidae</taxon>
        <taxon>Monosiga</taxon>
    </lineage>
</organism>
<proteinExistence type="predicted"/>
<dbReference type="InterPro" id="IPR000494">
    <property type="entry name" value="Rcpt_L-dom"/>
</dbReference>
<dbReference type="InterPro" id="IPR036941">
    <property type="entry name" value="Rcpt_L-dom_sf"/>
</dbReference>
<dbReference type="Proteomes" id="UP000001357">
    <property type="component" value="Unassembled WGS sequence"/>
</dbReference>
<feature type="domain" description="Receptor L-domain" evidence="2">
    <location>
        <begin position="49"/>
        <end position="167"/>
    </location>
</feature>
<gene>
    <name evidence="3" type="ORF">MONBRDRAFT_6320</name>
</gene>
<name>A9UTH7_MONBE</name>
<feature type="chain" id="PRO_5002742424" description="Receptor L-domain domain-containing protein" evidence="1">
    <location>
        <begin position="26"/>
        <end position="173"/>
    </location>
</feature>
<evidence type="ECO:0000259" key="2">
    <source>
        <dbReference type="Pfam" id="PF01030"/>
    </source>
</evidence>
<dbReference type="SUPFAM" id="SSF52058">
    <property type="entry name" value="L domain-like"/>
    <property type="match status" value="1"/>
</dbReference>
<dbReference type="RefSeq" id="XP_001743917.1">
    <property type="nucleotide sequence ID" value="XM_001743865.1"/>
</dbReference>
<evidence type="ECO:0000256" key="1">
    <source>
        <dbReference type="SAM" id="SignalP"/>
    </source>
</evidence>
<dbReference type="AlphaFoldDB" id="A9UTH7"/>
<protein>
    <recommendedName>
        <fullName evidence="2">Receptor L-domain domain-containing protein</fullName>
    </recommendedName>
</protein>
<keyword evidence="1" id="KW-0732">Signal</keyword>
<dbReference type="InParanoid" id="A9UTH7"/>
<accession>A9UTH7</accession>
<evidence type="ECO:0000313" key="3">
    <source>
        <dbReference type="EMBL" id="EDQ91495.1"/>
    </source>
</evidence>
<feature type="signal peptide" evidence="1">
    <location>
        <begin position="1"/>
        <end position="25"/>
    </location>
</feature>
<dbReference type="GeneID" id="5889224"/>
<dbReference type="KEGG" id="mbr:MONBRDRAFT_6320"/>
<dbReference type="Pfam" id="PF01030">
    <property type="entry name" value="Recep_L_domain"/>
    <property type="match status" value="1"/>
</dbReference>
<keyword evidence="4" id="KW-1185">Reference proteome</keyword>
<sequence length="173" mass="19025">MGGRSGVLLAAFGICILLMAKQVRASVCTPSSGIYHLSSQQDLDELWSDCTVINGSIDMECDTSLPANERIRELEVFSLVQEVRGYLRIRKCDDLGSLEGLQRLERIAGFKLYNEPGARQGFAMYIENNAIIGDLAGLRSLKQIQGQGKRGAARVSIKTNDNLCYMDLVGPHE</sequence>
<dbReference type="EMBL" id="CH991545">
    <property type="protein sequence ID" value="EDQ91495.1"/>
    <property type="molecule type" value="Genomic_DNA"/>
</dbReference>
<reference evidence="3 4" key="1">
    <citation type="journal article" date="2008" name="Nature">
        <title>The genome of the choanoflagellate Monosiga brevicollis and the origin of metazoans.</title>
        <authorList>
            <consortium name="JGI Sequencing"/>
            <person name="King N."/>
            <person name="Westbrook M.J."/>
            <person name="Young S.L."/>
            <person name="Kuo A."/>
            <person name="Abedin M."/>
            <person name="Chapman J."/>
            <person name="Fairclough S."/>
            <person name="Hellsten U."/>
            <person name="Isogai Y."/>
            <person name="Letunic I."/>
            <person name="Marr M."/>
            <person name="Pincus D."/>
            <person name="Putnam N."/>
            <person name="Rokas A."/>
            <person name="Wright K.J."/>
            <person name="Zuzow R."/>
            <person name="Dirks W."/>
            <person name="Good M."/>
            <person name="Goodstein D."/>
            <person name="Lemons D."/>
            <person name="Li W."/>
            <person name="Lyons J.B."/>
            <person name="Morris A."/>
            <person name="Nichols S."/>
            <person name="Richter D.J."/>
            <person name="Salamov A."/>
            <person name="Bork P."/>
            <person name="Lim W.A."/>
            <person name="Manning G."/>
            <person name="Miller W.T."/>
            <person name="McGinnis W."/>
            <person name="Shapiro H."/>
            <person name="Tjian R."/>
            <person name="Grigoriev I.V."/>
            <person name="Rokhsar D."/>
        </authorList>
    </citation>
    <scope>NUCLEOTIDE SEQUENCE [LARGE SCALE GENOMIC DNA]</scope>
    <source>
        <strain evidence="4">MX1 / ATCC 50154</strain>
    </source>
</reference>